<reference evidence="1 2" key="1">
    <citation type="submission" date="2018-08" db="EMBL/GenBank/DDBJ databases">
        <title>Draft genome of the lignicolous fungus Coniochaeta pulveracea.</title>
        <authorList>
            <person name="Borstlap C.J."/>
            <person name="De Witt R.N."/>
            <person name="Botha A."/>
            <person name="Volschenk H."/>
        </authorList>
    </citation>
    <scope>NUCLEOTIDE SEQUENCE [LARGE SCALE GENOMIC DNA]</scope>
    <source>
        <strain evidence="1 2">CAB683</strain>
    </source>
</reference>
<dbReference type="PANTHER" id="PTHR21310">
    <property type="entry name" value="AMINOGLYCOSIDE PHOSPHOTRANSFERASE-RELATED-RELATED"/>
    <property type="match status" value="1"/>
</dbReference>
<protein>
    <submittedName>
        <fullName evidence="1">Uncharacterized protein</fullName>
    </submittedName>
</protein>
<evidence type="ECO:0000313" key="1">
    <source>
        <dbReference type="EMBL" id="RKU41349.1"/>
    </source>
</evidence>
<dbReference type="InterPro" id="IPR011009">
    <property type="entry name" value="Kinase-like_dom_sf"/>
</dbReference>
<dbReference type="OrthoDB" id="3645574at2759"/>
<keyword evidence="2" id="KW-1185">Reference proteome</keyword>
<dbReference type="InterPro" id="IPR051678">
    <property type="entry name" value="AGP_Transferase"/>
</dbReference>
<dbReference type="SUPFAM" id="SSF56112">
    <property type="entry name" value="Protein kinase-like (PK-like)"/>
    <property type="match status" value="1"/>
</dbReference>
<organism evidence="1 2">
    <name type="scientific">Coniochaeta pulveracea</name>
    <dbReference type="NCBI Taxonomy" id="177199"/>
    <lineage>
        <taxon>Eukaryota</taxon>
        <taxon>Fungi</taxon>
        <taxon>Dikarya</taxon>
        <taxon>Ascomycota</taxon>
        <taxon>Pezizomycotina</taxon>
        <taxon>Sordariomycetes</taxon>
        <taxon>Sordariomycetidae</taxon>
        <taxon>Coniochaetales</taxon>
        <taxon>Coniochaetaceae</taxon>
        <taxon>Coniochaeta</taxon>
    </lineage>
</organism>
<dbReference type="STRING" id="177199.A0A420Y0S0"/>
<name>A0A420Y0S0_9PEZI</name>
<dbReference type="EMBL" id="QVQW01000076">
    <property type="protein sequence ID" value="RKU41349.1"/>
    <property type="molecule type" value="Genomic_DNA"/>
</dbReference>
<dbReference type="Proteomes" id="UP000275385">
    <property type="component" value="Unassembled WGS sequence"/>
</dbReference>
<sequence>MLSEPRYGGKLPTLESAFEHEGNLLLRLQQQHIAQGLRHVLWGDRASIVSLVRHHLGLATDDACVVLPPSSWIQGAFNICIFVEVIKQGASAKRYIFRCPMPHKLSEEQHPGTVDEKVCCEAASYVWIQEHCTDIRIPRLYGFGLTNGCHFTHVDKMSLRHRVYRSLCRWIHRFFGLPLLSNYVHNTSAPAVMTAYSILEYIGPETGQMLSDSWAECRNDVARRGRLYRGMARIMLSLARIPQRSIGAYRFNTSDSTVTLTNRPLTCSAIIMENSGAPRTIQPRQTYQSVESFTSDMLTLHDNYLLHQPHAVQDEDDAYERFTIRLLLRAVSHHFILPRWRDGPYVLQLTDFHQSNIFVDSEWNVVGMIDLEWICSLPIEMLSVPYWLTGCSIDGIIDKEYEDFDEARQDFLAAMDEEAETTSLKPKHDIPITHFMREMWLSKGVWFWACVRSLNGWLFVFEDHIVPKFSNDKKFITRLKGVAALWQEDVESVVKAKVEDEETYKRELRTCYEGIAQE</sequence>
<gene>
    <name evidence="1" type="ORF">DL546_001171</name>
</gene>
<evidence type="ECO:0000313" key="2">
    <source>
        <dbReference type="Proteomes" id="UP000275385"/>
    </source>
</evidence>
<proteinExistence type="predicted"/>
<comment type="caution">
    <text evidence="1">The sequence shown here is derived from an EMBL/GenBank/DDBJ whole genome shotgun (WGS) entry which is preliminary data.</text>
</comment>
<accession>A0A420Y0S0</accession>
<dbReference type="PANTHER" id="PTHR21310:SF37">
    <property type="entry name" value="AMINOGLYCOSIDE PHOSPHOTRANSFERASE DOMAIN-CONTAINING PROTEIN"/>
    <property type="match status" value="1"/>
</dbReference>
<dbReference type="AlphaFoldDB" id="A0A420Y0S0"/>